<accession>A0A223RWQ9</accession>
<keyword evidence="2" id="KW-0472">Membrane</keyword>
<keyword evidence="2" id="KW-0812">Transmembrane</keyword>
<sequence>MDIATAGFYGFRVTSPQNPWEQDPSRQENSPQQPGYPPDPQSGGFQQPDPQSGGFQQSGYGPPSYPQQGYPEQGYPQQGYPQGQPGDPSQGGYPNPYAAPPISAQEVEGPPRPNTIDIAFWIAVVVPILFTVLSAVSMLLQWNYMKRILEDISGASAVMSDDMMRYAMMFGVAFGLIISVVFTVLWVLFAFKMRAGRNWARITLTVFAGLWMVSALSSMVTAAAPQTVRLPEGGVYTLEVSTAQLAMSYAQSIITLLAMIAFIVLVYLKQSNAFFRAAARR</sequence>
<evidence type="ECO:0000256" key="1">
    <source>
        <dbReference type="SAM" id="MobiDB-lite"/>
    </source>
</evidence>
<proteinExistence type="predicted"/>
<evidence type="ECO:0000256" key="2">
    <source>
        <dbReference type="SAM" id="Phobius"/>
    </source>
</evidence>
<reference evidence="3 4" key="1">
    <citation type="submission" date="2017-08" db="EMBL/GenBank/DDBJ databases">
        <title>The complete genome sequence of moderately halophilic actinomycete Actinopolyspora erythraea YIM 90600, the producer of novel erythromycin, novel actinopolysporins A-C and tubercidin.</title>
        <authorList>
            <person name="Yin M."/>
            <person name="Tang S."/>
        </authorList>
    </citation>
    <scope>NUCLEOTIDE SEQUENCE [LARGE SCALE GENOMIC DNA]</scope>
    <source>
        <strain evidence="3 4">YIM 90600</strain>
    </source>
</reference>
<keyword evidence="2" id="KW-1133">Transmembrane helix</keyword>
<evidence type="ECO:0000313" key="4">
    <source>
        <dbReference type="Proteomes" id="UP000215043"/>
    </source>
</evidence>
<protein>
    <submittedName>
        <fullName evidence="3">Uncharacterized protein</fullName>
    </submittedName>
</protein>
<dbReference type="AlphaFoldDB" id="A0A223RWQ9"/>
<feature type="compositionally biased region" description="Low complexity" evidence="1">
    <location>
        <begin position="57"/>
        <end position="94"/>
    </location>
</feature>
<feature type="region of interest" description="Disordered" evidence="1">
    <location>
        <begin position="1"/>
        <end position="109"/>
    </location>
</feature>
<dbReference type="Proteomes" id="UP000215043">
    <property type="component" value="Chromosome"/>
</dbReference>
<dbReference type="EMBL" id="CP022752">
    <property type="protein sequence ID" value="ASU80313.1"/>
    <property type="molecule type" value="Genomic_DNA"/>
</dbReference>
<organism evidence="3 4">
    <name type="scientific">Actinopolyspora erythraea</name>
    <dbReference type="NCBI Taxonomy" id="414996"/>
    <lineage>
        <taxon>Bacteria</taxon>
        <taxon>Bacillati</taxon>
        <taxon>Actinomycetota</taxon>
        <taxon>Actinomycetes</taxon>
        <taxon>Actinopolysporales</taxon>
        <taxon>Actinopolysporaceae</taxon>
        <taxon>Actinopolyspora</taxon>
    </lineage>
</organism>
<gene>
    <name evidence="3" type="ORF">CDG81_20860</name>
</gene>
<feature type="transmembrane region" description="Helical" evidence="2">
    <location>
        <begin position="245"/>
        <end position="268"/>
    </location>
</feature>
<name>A0A223RWQ9_9ACTN</name>
<feature type="transmembrane region" description="Helical" evidence="2">
    <location>
        <begin position="166"/>
        <end position="191"/>
    </location>
</feature>
<evidence type="ECO:0000313" key="3">
    <source>
        <dbReference type="EMBL" id="ASU80313.1"/>
    </source>
</evidence>
<dbReference type="KEGG" id="aey:CDG81_20860"/>
<feature type="transmembrane region" description="Helical" evidence="2">
    <location>
        <begin position="118"/>
        <end position="140"/>
    </location>
</feature>
<feature type="transmembrane region" description="Helical" evidence="2">
    <location>
        <begin position="203"/>
        <end position="225"/>
    </location>
</feature>
<feature type="compositionally biased region" description="Polar residues" evidence="1">
    <location>
        <begin position="43"/>
        <end position="55"/>
    </location>
</feature>